<feature type="non-terminal residue" evidence="2">
    <location>
        <position position="1"/>
    </location>
</feature>
<protein>
    <submittedName>
        <fullName evidence="2">Uncharacterized protein</fullName>
    </submittedName>
</protein>
<reference evidence="2" key="1">
    <citation type="submission" date="2023-10" db="EMBL/GenBank/DDBJ databases">
        <authorList>
            <person name="Chen Y."/>
            <person name="Shah S."/>
            <person name="Dougan E. K."/>
            <person name="Thang M."/>
            <person name="Chan C."/>
        </authorList>
    </citation>
    <scope>NUCLEOTIDE SEQUENCE [LARGE SCALE GENOMIC DNA]</scope>
</reference>
<feature type="region of interest" description="Disordered" evidence="1">
    <location>
        <begin position="290"/>
        <end position="353"/>
    </location>
</feature>
<evidence type="ECO:0000256" key="1">
    <source>
        <dbReference type="SAM" id="MobiDB-lite"/>
    </source>
</evidence>
<proteinExistence type="predicted"/>
<feature type="region of interest" description="Disordered" evidence="1">
    <location>
        <begin position="42"/>
        <end position="257"/>
    </location>
</feature>
<dbReference type="Proteomes" id="UP001189429">
    <property type="component" value="Unassembled WGS sequence"/>
</dbReference>
<feature type="compositionally biased region" description="Basic residues" evidence="1">
    <location>
        <begin position="137"/>
        <end position="155"/>
    </location>
</feature>
<accession>A0ABN9PTC8</accession>
<organism evidence="2 3">
    <name type="scientific">Prorocentrum cordatum</name>
    <dbReference type="NCBI Taxonomy" id="2364126"/>
    <lineage>
        <taxon>Eukaryota</taxon>
        <taxon>Sar</taxon>
        <taxon>Alveolata</taxon>
        <taxon>Dinophyceae</taxon>
        <taxon>Prorocentrales</taxon>
        <taxon>Prorocentraceae</taxon>
        <taxon>Prorocentrum</taxon>
    </lineage>
</organism>
<feature type="compositionally biased region" description="Polar residues" evidence="1">
    <location>
        <begin position="213"/>
        <end position="224"/>
    </location>
</feature>
<feature type="compositionally biased region" description="Basic and acidic residues" evidence="1">
    <location>
        <begin position="58"/>
        <end position="71"/>
    </location>
</feature>
<gene>
    <name evidence="2" type="ORF">PCOR1329_LOCUS4659</name>
</gene>
<dbReference type="EMBL" id="CAUYUJ010001211">
    <property type="protein sequence ID" value="CAK0794783.1"/>
    <property type="molecule type" value="Genomic_DNA"/>
</dbReference>
<keyword evidence="3" id="KW-1185">Reference proteome</keyword>
<sequence>SAAPPPCGEAPNPSTLDGAALSGAPHMAAAGGALRLHAVRGADFTMDATRRTSAAIGREGKEEEGEREKVGSQETATPEARVYSDETIASTQNAGEALARCRTSIASQGPTREDGPEGAPLLAGSGLGQRQGGTVHARGRPPCRRQALRARRARRREPGRELACRARQPSVAARLSAQGPRSSRGPRAARGGGSRTAGSRQTSRTAPGARVQRASSDPRGTTQPARALHNARDADEMVRQNGGVNPSSAPCVVQPPLYGAPRQLSRLDQARRMPRARRLEVVHALHLGPGPGSAMAERASSEVHGAGRRMSPGGDRRGRKREGSTRAPCTGTPFRPRAGSRAGERSLAYAGSW</sequence>
<evidence type="ECO:0000313" key="2">
    <source>
        <dbReference type="EMBL" id="CAK0794783.1"/>
    </source>
</evidence>
<feature type="region of interest" description="Disordered" evidence="1">
    <location>
        <begin position="1"/>
        <end position="21"/>
    </location>
</feature>
<evidence type="ECO:0000313" key="3">
    <source>
        <dbReference type="Proteomes" id="UP001189429"/>
    </source>
</evidence>
<feature type="compositionally biased region" description="Low complexity" evidence="1">
    <location>
        <begin position="196"/>
        <end position="206"/>
    </location>
</feature>
<name>A0ABN9PTC8_9DINO</name>
<feature type="compositionally biased region" description="Low complexity" evidence="1">
    <location>
        <begin position="179"/>
        <end position="189"/>
    </location>
</feature>
<comment type="caution">
    <text evidence="2">The sequence shown here is derived from an EMBL/GenBank/DDBJ whole genome shotgun (WGS) entry which is preliminary data.</text>
</comment>